<feature type="domain" description="Stealth protein CR4 conserved region 4" evidence="10">
    <location>
        <begin position="887"/>
        <end position="939"/>
    </location>
</feature>
<feature type="domain" description="Stealth protein CR1 conserved region 1" evidence="8">
    <location>
        <begin position="623"/>
        <end position="648"/>
    </location>
</feature>
<comment type="similarity">
    <text evidence="1">Belongs to the stealth family.</text>
</comment>
<dbReference type="Pfam" id="PF13439">
    <property type="entry name" value="Glyco_transf_4"/>
    <property type="match status" value="1"/>
</dbReference>
<dbReference type="PANTHER" id="PTHR24045:SF0">
    <property type="entry name" value="N-ACETYLGLUCOSAMINE-1-PHOSPHOTRANSFERASE SUBUNITS ALPHA_BETA"/>
    <property type="match status" value="1"/>
</dbReference>
<evidence type="ECO:0000256" key="1">
    <source>
        <dbReference type="ARBA" id="ARBA00007583"/>
    </source>
</evidence>
<dbReference type="InterPro" id="IPR031356">
    <property type="entry name" value="Stealth_CR4"/>
</dbReference>
<gene>
    <name evidence="11" type="ORF">JOD64_004477</name>
</gene>
<dbReference type="InterPro" id="IPR031358">
    <property type="entry name" value="Stealth_CR1"/>
</dbReference>
<accession>A0ABS2LYH1</accession>
<evidence type="ECO:0000313" key="11">
    <source>
        <dbReference type="EMBL" id="MBM7493255.1"/>
    </source>
</evidence>
<dbReference type="InterPro" id="IPR028098">
    <property type="entry name" value="Glyco_trans_4-like_N"/>
</dbReference>
<proteinExistence type="inferred from homology"/>
<keyword evidence="12" id="KW-1185">Reference proteome</keyword>
<reference evidence="11 12" key="1">
    <citation type="submission" date="2021-01" db="EMBL/GenBank/DDBJ databases">
        <title>Sequencing the genomes of 1000 actinobacteria strains.</title>
        <authorList>
            <person name="Klenk H.-P."/>
        </authorList>
    </citation>
    <scope>NUCLEOTIDE SEQUENCE [LARGE SCALE GENOMIC DNA]</scope>
    <source>
        <strain evidence="11 12">DSM 100204</strain>
    </source>
</reference>
<dbReference type="Pfam" id="PF00534">
    <property type="entry name" value="Glycos_transf_1"/>
    <property type="match status" value="1"/>
</dbReference>
<dbReference type="Gene3D" id="3.40.50.2000">
    <property type="entry name" value="Glycogen Phosphorylase B"/>
    <property type="match status" value="2"/>
</dbReference>
<dbReference type="InterPro" id="IPR001296">
    <property type="entry name" value="Glyco_trans_1"/>
</dbReference>
<dbReference type="SUPFAM" id="SSF53756">
    <property type="entry name" value="UDP-Glycosyltransferase/glycogen phosphorylase"/>
    <property type="match status" value="1"/>
</dbReference>
<protein>
    <submittedName>
        <fullName evidence="11">Glycosyltransferase involved in cell wall biosynthesis</fullName>
    </submittedName>
</protein>
<evidence type="ECO:0000259" key="6">
    <source>
        <dbReference type="Pfam" id="PF11380"/>
    </source>
</evidence>
<evidence type="ECO:0000259" key="7">
    <source>
        <dbReference type="Pfam" id="PF13439"/>
    </source>
</evidence>
<evidence type="ECO:0000313" key="12">
    <source>
        <dbReference type="Proteomes" id="UP000764837"/>
    </source>
</evidence>
<feature type="domain" description="Stealth protein CR2 conserved region 2" evidence="6">
    <location>
        <begin position="662"/>
        <end position="766"/>
    </location>
</feature>
<evidence type="ECO:0000259" key="9">
    <source>
        <dbReference type="Pfam" id="PF17102"/>
    </source>
</evidence>
<evidence type="ECO:0000259" key="10">
    <source>
        <dbReference type="Pfam" id="PF17103"/>
    </source>
</evidence>
<feature type="domain" description="Glycosyltransferase subfamily 4-like N-terminal" evidence="7">
    <location>
        <begin position="13"/>
        <end position="196"/>
    </location>
</feature>
<dbReference type="Pfam" id="PF11380">
    <property type="entry name" value="Stealth_CR2"/>
    <property type="match status" value="1"/>
</dbReference>
<keyword evidence="3" id="KW-0808">Transferase</keyword>
<dbReference type="Pfam" id="PF17102">
    <property type="entry name" value="Stealth_CR3"/>
    <property type="match status" value="1"/>
</dbReference>
<dbReference type="InterPro" id="IPR047141">
    <property type="entry name" value="Stealth"/>
</dbReference>
<dbReference type="Proteomes" id="UP000764837">
    <property type="component" value="Unassembled WGS sequence"/>
</dbReference>
<dbReference type="EMBL" id="JAFBBP010000001">
    <property type="protein sequence ID" value="MBM7493255.1"/>
    <property type="molecule type" value="Genomic_DNA"/>
</dbReference>
<dbReference type="CDD" id="cd03820">
    <property type="entry name" value="GT4_AmsD-like"/>
    <property type="match status" value="1"/>
</dbReference>
<evidence type="ECO:0000256" key="2">
    <source>
        <dbReference type="ARBA" id="ARBA00022676"/>
    </source>
</evidence>
<evidence type="ECO:0000259" key="8">
    <source>
        <dbReference type="Pfam" id="PF17101"/>
    </source>
</evidence>
<dbReference type="RefSeq" id="WP_204943990.1">
    <property type="nucleotide sequence ID" value="NZ_JAFBBP010000001.1"/>
</dbReference>
<feature type="domain" description="Stealth protein CR3 conserved region 3" evidence="9">
    <location>
        <begin position="813"/>
        <end position="857"/>
    </location>
</feature>
<keyword evidence="4" id="KW-0270">Exopolysaccharide synthesis</keyword>
<dbReference type="InterPro" id="IPR021520">
    <property type="entry name" value="Stealth_CR2"/>
</dbReference>
<sequence length="947" mass="104905">MKITYLLTWADAIGGTERTVLRQANWLASRHEVEIIGVLRTRDEVPFEVDPAVRLVHLLDTRDGVIRPVRGGMPDAVAETLAAAPSTLVQRHWEGAFSALSDLELERVLGETDADVVVTTTPALLAVAAKLLPRRVVIVAQEHRVAELRGSSGEPFGLFAARADAIALLSRPTRDWFADLLADAAPRLVVLPNPIEEGYRPRSTRETRTVVMAGRLSPEKQFEHAIAAFAQIAPDHPDWRLRIFGGGSRSRLEERIAGLKLGNQVQLLGPTESIEDEWAKASVAMVTSRVESFGLTLIEAMSAAVPVVAYDCPNGPREVVEDGKTGFLVAPDNIDELAVALRKLIEDDGLRHAMGHAALRDVERFSVERVMPQWEQLFTDLLADRGSPGWTERRFDAVAANQARRAAPNVVPSRAAARSVGTVDVEAWAAGVEAGREDLIWTRGQLTRLRDSTPYEVARDNLDLTVESLDTAGIDYFLVRQMSPTFRVAVREEARQSVVAALARRYADRPVYVEAFDQRNRTMGVWPAAATPGVTAMATASWLRVFEPAMTLSQTLRMGTIYGCAVEFWHTAEDGTDLCGPSRTLVGDRLAAESLTPAVVTVGRQSYRSVDPFTRRLADEITFPIDLVYTWVDGADPAWARRRAQTLGIGYSEQDSLQGAARFRSRDELRYSLRSVDLFAPWANRIWIVTDDQVPEWLDTTHPKVQIVDHREIFTDPGVLPTYNSHAIETQLHHIEGLSEHFVYLNDDVFFGRLFGPDMFFNPGGLPKSFRSPTQIPLTLPNPDDEAFAVAGKNNRRLLEEAFGKTLIHAFLHAPHAHRRSTLYEVEAAFPEAVRRTAANRLRSTDDVSMLSSLAHHFGLMSGRTTAGSVRCTFANVGLAAHLPRLDSLLASRAFDVFCLNDYHDGDVPAEDQAKVLEAFLGAYFPIASQFERGSERNLRLSTAAWR</sequence>
<dbReference type="Pfam" id="PF17103">
    <property type="entry name" value="Stealth_CR4"/>
    <property type="match status" value="1"/>
</dbReference>
<comment type="caution">
    <text evidence="11">The sequence shown here is derived from an EMBL/GenBank/DDBJ whole genome shotgun (WGS) entry which is preliminary data.</text>
</comment>
<feature type="domain" description="Glycosyl transferase family 1" evidence="5">
    <location>
        <begin position="206"/>
        <end position="358"/>
    </location>
</feature>
<organism evidence="11 12">
    <name type="scientific">Micromonospora luteifusca</name>
    <dbReference type="NCBI Taxonomy" id="709860"/>
    <lineage>
        <taxon>Bacteria</taxon>
        <taxon>Bacillati</taxon>
        <taxon>Actinomycetota</taxon>
        <taxon>Actinomycetes</taxon>
        <taxon>Micromonosporales</taxon>
        <taxon>Micromonosporaceae</taxon>
        <taxon>Micromonospora</taxon>
    </lineage>
</organism>
<name>A0ABS2LYH1_9ACTN</name>
<evidence type="ECO:0000256" key="4">
    <source>
        <dbReference type="ARBA" id="ARBA00023169"/>
    </source>
</evidence>
<dbReference type="Pfam" id="PF17101">
    <property type="entry name" value="Stealth_CR1"/>
    <property type="match status" value="1"/>
</dbReference>
<keyword evidence="2" id="KW-0328">Glycosyltransferase</keyword>
<dbReference type="InterPro" id="IPR031357">
    <property type="entry name" value="Stealth_CR3"/>
</dbReference>
<evidence type="ECO:0000256" key="3">
    <source>
        <dbReference type="ARBA" id="ARBA00022679"/>
    </source>
</evidence>
<evidence type="ECO:0000259" key="5">
    <source>
        <dbReference type="Pfam" id="PF00534"/>
    </source>
</evidence>
<dbReference type="PANTHER" id="PTHR24045">
    <property type="match status" value="1"/>
</dbReference>